<organism evidence="2 3">
    <name type="scientific">Duncaniella freteri</name>
    <dbReference type="NCBI Taxonomy" id="2530391"/>
    <lineage>
        <taxon>Bacteria</taxon>
        <taxon>Pseudomonadati</taxon>
        <taxon>Bacteroidota</taxon>
        <taxon>Bacteroidia</taxon>
        <taxon>Bacteroidales</taxon>
        <taxon>Muribaculaceae</taxon>
        <taxon>Duncaniella</taxon>
    </lineage>
</organism>
<proteinExistence type="predicted"/>
<comment type="caution">
    <text evidence="2">The sequence shown here is derived from an EMBL/GenBank/DDBJ whole genome shotgun (WGS) entry which is preliminary data.</text>
</comment>
<dbReference type="Gene3D" id="1.10.287.110">
    <property type="entry name" value="DnaJ domain"/>
    <property type="match status" value="1"/>
</dbReference>
<accession>A0A4Z0V4Z5</accession>
<dbReference type="Proteomes" id="UP000297635">
    <property type="component" value="Unassembled WGS sequence"/>
</dbReference>
<dbReference type="AlphaFoldDB" id="A0A4Z0V4Z5"/>
<reference evidence="2 3" key="1">
    <citation type="submission" date="2019-02" db="EMBL/GenBank/DDBJ databases">
        <title>Isolation and identification of novel species under the genus Muribaculum.</title>
        <authorList>
            <person name="Miyake S."/>
            <person name="Ding Y."/>
            <person name="Low A."/>
            <person name="Soh M."/>
            <person name="Seedorf H."/>
        </authorList>
    </citation>
    <scope>NUCLEOTIDE SEQUENCE [LARGE SCALE GENOMIC DNA]</scope>
    <source>
        <strain evidence="2 3">TLL-A3</strain>
    </source>
</reference>
<dbReference type="InterPro" id="IPR001623">
    <property type="entry name" value="DnaJ_domain"/>
</dbReference>
<dbReference type="PROSITE" id="PS50076">
    <property type="entry name" value="DNAJ_2"/>
    <property type="match status" value="1"/>
</dbReference>
<keyword evidence="3" id="KW-1185">Reference proteome</keyword>
<dbReference type="RefSeq" id="WP_135472630.1">
    <property type="nucleotide sequence ID" value="NZ_SJSA01000002.1"/>
</dbReference>
<dbReference type="EMBL" id="SJSA01000002">
    <property type="protein sequence ID" value="TGG36928.1"/>
    <property type="molecule type" value="Genomic_DNA"/>
</dbReference>
<evidence type="ECO:0000259" key="1">
    <source>
        <dbReference type="PROSITE" id="PS50076"/>
    </source>
</evidence>
<gene>
    <name evidence="2" type="ORF">EZ315_13970</name>
</gene>
<evidence type="ECO:0000313" key="2">
    <source>
        <dbReference type="EMBL" id="TGG36928.1"/>
    </source>
</evidence>
<sequence length="331" mass="38436">MKNYYDILGLSSYEDSQDVILDKYKEVTTQLSSHVLDKDMRGQLIAVNEAFLVLSDEELKKKYDYALSSNLVNEELLKLLASKRQKAEQFINDKLSNAPKKRKKNKWPAIICGFFLLSALGTISRTCSQAYMQEKSSHAEIIQSFSTPSDWAEYKIDNAFSLSVPNTMELRNDYDDYTRWMSNNIGLISSADAVFQQKDLSSMTEDAYNTYARVLIQHFSFSAGEVEHHYESPGLVSEDYRNLREMVDEEIKPYTYIERPTWRWIDIDGTKAIEGSYRRNGDDGPVKCKFYLLSNYSEMAKILVTFREKDSDRWASDLDNVIRTFKWESPR</sequence>
<dbReference type="InterPro" id="IPR036869">
    <property type="entry name" value="J_dom_sf"/>
</dbReference>
<feature type="domain" description="J" evidence="1">
    <location>
        <begin position="3"/>
        <end position="67"/>
    </location>
</feature>
<evidence type="ECO:0000313" key="3">
    <source>
        <dbReference type="Proteomes" id="UP000297635"/>
    </source>
</evidence>
<protein>
    <submittedName>
        <fullName evidence="2">J domain-containing protein</fullName>
    </submittedName>
</protein>
<dbReference type="GeneID" id="82150897"/>
<dbReference type="SUPFAM" id="SSF46565">
    <property type="entry name" value="Chaperone J-domain"/>
    <property type="match status" value="1"/>
</dbReference>
<name>A0A4Z0V4Z5_9BACT</name>